<sequence>MAAQTDPQETIAYRLSELLRRLNEGQKLDPHALTQEFGVNLRTVQRDLNERLAFLELEKHNGHYRISGPRLGLLTQQDVERFASVAGLQGLHPRLGSELLKDLLDSRLQSLQIRGHHYEDLSGREDSFRQLKQAIEQRQTVSFRYRKPEGEKIVQGAQPYRLVNQSGIWYLAANDGGTLKSYTFTKMNGLLVEREQHFEPDPAMVARLEQEDSIWLNAQKTEVVLKIGRDAAGYFQRRQLIAGQKIEKELADGGLLVSCLIAHPNQILPIVRYWLPNIRIISPEGLQAELEQQLRGYLGVA</sequence>
<feature type="domain" description="WYL" evidence="1">
    <location>
        <begin position="128"/>
        <end position="182"/>
    </location>
</feature>
<evidence type="ECO:0000313" key="4">
    <source>
        <dbReference type="Proteomes" id="UP000238326"/>
    </source>
</evidence>
<evidence type="ECO:0000313" key="3">
    <source>
        <dbReference type="EMBL" id="PRD68208.1"/>
    </source>
</evidence>
<dbReference type="InterPro" id="IPR057727">
    <property type="entry name" value="WCX_dom"/>
</dbReference>
<gene>
    <name evidence="3" type="ORF">C6P61_12525</name>
</gene>
<keyword evidence="4" id="KW-1185">Reference proteome</keyword>
<protein>
    <submittedName>
        <fullName evidence="3">Transcriptional regulator</fullName>
    </submittedName>
</protein>
<comment type="caution">
    <text evidence="3">The sequence shown here is derived from an EMBL/GenBank/DDBJ whole genome shotgun (WGS) entry which is preliminary data.</text>
</comment>
<dbReference type="PANTHER" id="PTHR34580">
    <property type="match status" value="1"/>
</dbReference>
<proteinExistence type="predicted"/>
<dbReference type="Pfam" id="PF25583">
    <property type="entry name" value="WCX"/>
    <property type="match status" value="1"/>
</dbReference>
<dbReference type="PROSITE" id="PS52050">
    <property type="entry name" value="WYL"/>
    <property type="match status" value="1"/>
</dbReference>
<feature type="domain" description="WCX" evidence="2">
    <location>
        <begin position="220"/>
        <end position="297"/>
    </location>
</feature>
<name>A0A2S9KCN6_9BURK</name>
<dbReference type="EMBL" id="PVLR01000036">
    <property type="protein sequence ID" value="PRD68208.1"/>
    <property type="molecule type" value="Genomic_DNA"/>
</dbReference>
<dbReference type="Proteomes" id="UP000238326">
    <property type="component" value="Unassembled WGS sequence"/>
</dbReference>
<reference evidence="3 4" key="1">
    <citation type="submission" date="2018-03" db="EMBL/GenBank/DDBJ databases">
        <title>Comparative genomics illustrates the genes involved in a hyperalkaliphilic mechanisms of Serpentinomonas isolated from highly-alkaline calcium-rich serpentinized springs.</title>
        <authorList>
            <person name="Suzuki S."/>
            <person name="Ishii S."/>
            <person name="Walworth N."/>
            <person name="Bird L."/>
            <person name="Kuenen J.G."/>
            <person name="Nealson K.H."/>
        </authorList>
    </citation>
    <scope>NUCLEOTIDE SEQUENCE [LARGE SCALE GENOMIC DNA]</scope>
    <source>
        <strain evidence="3 4">83</strain>
    </source>
</reference>
<accession>A0A2S9KCN6</accession>
<evidence type="ECO:0000259" key="2">
    <source>
        <dbReference type="Pfam" id="PF25583"/>
    </source>
</evidence>
<evidence type="ECO:0000259" key="1">
    <source>
        <dbReference type="Pfam" id="PF13280"/>
    </source>
</evidence>
<dbReference type="Pfam" id="PF13280">
    <property type="entry name" value="WYL"/>
    <property type="match status" value="1"/>
</dbReference>
<dbReference type="InterPro" id="IPR026881">
    <property type="entry name" value="WYL_dom"/>
</dbReference>
<dbReference type="PANTHER" id="PTHR34580:SF1">
    <property type="entry name" value="PROTEIN PAFC"/>
    <property type="match status" value="1"/>
</dbReference>
<organism evidence="3 4">
    <name type="scientific">Malikia spinosa</name>
    <dbReference type="NCBI Taxonomy" id="86180"/>
    <lineage>
        <taxon>Bacteria</taxon>
        <taxon>Pseudomonadati</taxon>
        <taxon>Pseudomonadota</taxon>
        <taxon>Betaproteobacteria</taxon>
        <taxon>Burkholderiales</taxon>
        <taxon>Comamonadaceae</taxon>
        <taxon>Malikia</taxon>
    </lineage>
</organism>
<dbReference type="AlphaFoldDB" id="A0A2S9KCN6"/>
<dbReference type="RefSeq" id="WP_105730323.1">
    <property type="nucleotide sequence ID" value="NZ_PVLR01000036.1"/>
</dbReference>
<dbReference type="OrthoDB" id="6521217at2"/>
<dbReference type="InterPro" id="IPR051534">
    <property type="entry name" value="CBASS_pafABC_assoc_protein"/>
</dbReference>